<sequence>MVRALAAIEHRVLDDIWIGRRRTAIHVAMTAILAAATVAWWGDAAGEHSTHGANRIPAVTVGILVFAALASLAALAFRRFRICCTAAYACGLAAVLGIGAFWWLHTGRPGAALTWLAVADVMAVLLTVGWVAVATTPIERSQPEMRAHHAG</sequence>
<evidence type="ECO:0000313" key="3">
    <source>
        <dbReference type="Proteomes" id="UP000547444"/>
    </source>
</evidence>
<keyword evidence="1" id="KW-1133">Transmembrane helix</keyword>
<accession>A0A7X5TW61</accession>
<dbReference type="EMBL" id="JAANOW010000001">
    <property type="protein sequence ID" value="NIH93872.1"/>
    <property type="molecule type" value="Genomic_DNA"/>
</dbReference>
<evidence type="ECO:0000313" key="2">
    <source>
        <dbReference type="EMBL" id="NIH93872.1"/>
    </source>
</evidence>
<dbReference type="RefSeq" id="WP_167156156.1">
    <property type="nucleotide sequence ID" value="NZ_JAANOW010000001.1"/>
</dbReference>
<keyword evidence="1" id="KW-0472">Membrane</keyword>
<feature type="transmembrane region" description="Helical" evidence="1">
    <location>
        <begin position="84"/>
        <end position="104"/>
    </location>
</feature>
<keyword evidence="3" id="KW-1185">Reference proteome</keyword>
<reference evidence="2 3" key="1">
    <citation type="submission" date="2020-03" db="EMBL/GenBank/DDBJ databases">
        <title>Sequencing the genomes of 1000 actinobacteria strains.</title>
        <authorList>
            <person name="Klenk H.-P."/>
        </authorList>
    </citation>
    <scope>NUCLEOTIDE SEQUENCE [LARGE SCALE GENOMIC DNA]</scope>
    <source>
        <strain evidence="2 3">DSM 44556</strain>
    </source>
</reference>
<keyword evidence="1" id="KW-0812">Transmembrane</keyword>
<feature type="transmembrane region" description="Helical" evidence="1">
    <location>
        <begin position="23"/>
        <end position="41"/>
    </location>
</feature>
<name>A0A7X5TW61_9MYCO</name>
<dbReference type="Proteomes" id="UP000547444">
    <property type="component" value="Unassembled WGS sequence"/>
</dbReference>
<evidence type="ECO:0000256" key="1">
    <source>
        <dbReference type="SAM" id="Phobius"/>
    </source>
</evidence>
<protein>
    <submittedName>
        <fullName evidence="2">Uncharacterized protein</fullName>
    </submittedName>
</protein>
<organism evidence="2 3">
    <name type="scientific">Mycolicibacterium fluoranthenivorans</name>
    <dbReference type="NCBI Taxonomy" id="258505"/>
    <lineage>
        <taxon>Bacteria</taxon>
        <taxon>Bacillati</taxon>
        <taxon>Actinomycetota</taxon>
        <taxon>Actinomycetes</taxon>
        <taxon>Mycobacteriales</taxon>
        <taxon>Mycobacteriaceae</taxon>
        <taxon>Mycolicibacterium</taxon>
    </lineage>
</organism>
<feature type="transmembrane region" description="Helical" evidence="1">
    <location>
        <begin position="110"/>
        <end position="133"/>
    </location>
</feature>
<dbReference type="AlphaFoldDB" id="A0A7X5TW61"/>
<gene>
    <name evidence="2" type="ORF">FHU31_000828</name>
</gene>
<feature type="transmembrane region" description="Helical" evidence="1">
    <location>
        <begin position="56"/>
        <end position="77"/>
    </location>
</feature>
<comment type="caution">
    <text evidence="2">The sequence shown here is derived from an EMBL/GenBank/DDBJ whole genome shotgun (WGS) entry which is preliminary data.</text>
</comment>
<proteinExistence type="predicted"/>